<dbReference type="Proteomes" id="UP000318710">
    <property type="component" value="Unassembled WGS sequence"/>
</dbReference>
<reference evidence="2 3" key="1">
    <citation type="submission" date="2019-02" db="EMBL/GenBank/DDBJ databases">
        <title>Prokaryotic population dynamics and viral predation in marine succession experiment using metagenomics: the confinement effect.</title>
        <authorList>
            <person name="Haro-Moreno J.M."/>
            <person name="Rodriguez-Valera F."/>
            <person name="Lopez-Perez M."/>
        </authorList>
    </citation>
    <scope>NUCLEOTIDE SEQUENCE [LARGE SCALE GENOMIC DNA]</scope>
    <source>
        <strain evidence="2">MED-G160</strain>
    </source>
</reference>
<sequence>MRYLFLLSLICSLNAFADIILSSPKIKLNAQNQRVIEFRIDNESINDGDVVLNEYKTNNKIDESFIAYTLINNFGNYQTFSIILDDEYIEDYFNFKILIKE</sequence>
<proteinExistence type="predicted"/>
<gene>
    <name evidence="2" type="ORF">EVA93_02760</name>
</gene>
<dbReference type="AlphaFoldDB" id="A0A520N2C2"/>
<evidence type="ECO:0000313" key="3">
    <source>
        <dbReference type="Proteomes" id="UP000318710"/>
    </source>
</evidence>
<name>A0A520N2C2_9GAMM</name>
<protein>
    <submittedName>
        <fullName evidence="2">Uncharacterized protein</fullName>
    </submittedName>
</protein>
<comment type="caution">
    <text evidence="2">The sequence shown here is derived from an EMBL/GenBank/DDBJ whole genome shotgun (WGS) entry which is preliminary data.</text>
</comment>
<evidence type="ECO:0000313" key="2">
    <source>
        <dbReference type="EMBL" id="RZO27632.1"/>
    </source>
</evidence>
<feature type="signal peptide" evidence="1">
    <location>
        <begin position="1"/>
        <end position="17"/>
    </location>
</feature>
<feature type="non-terminal residue" evidence="2">
    <location>
        <position position="101"/>
    </location>
</feature>
<keyword evidence="1" id="KW-0732">Signal</keyword>
<dbReference type="EMBL" id="SHBF01000013">
    <property type="protein sequence ID" value="RZO27632.1"/>
    <property type="molecule type" value="Genomic_DNA"/>
</dbReference>
<evidence type="ECO:0000256" key="1">
    <source>
        <dbReference type="SAM" id="SignalP"/>
    </source>
</evidence>
<organism evidence="2 3">
    <name type="scientific">SAR86 cluster bacterium</name>
    <dbReference type="NCBI Taxonomy" id="2030880"/>
    <lineage>
        <taxon>Bacteria</taxon>
        <taxon>Pseudomonadati</taxon>
        <taxon>Pseudomonadota</taxon>
        <taxon>Gammaproteobacteria</taxon>
        <taxon>SAR86 cluster</taxon>
    </lineage>
</organism>
<accession>A0A520N2C2</accession>
<feature type="chain" id="PRO_5021769557" evidence="1">
    <location>
        <begin position="18"/>
        <end position="101"/>
    </location>
</feature>